<accession>A0A9P6E4X6</accession>
<sequence>MSFPMKALHKHRCLLLNRRKMMSAATTPSLTTRAAKKEGSIADIFTSLTGGEQAALPPRFADLKKMLWRDEMVDSWKDVLEKLPKAIEEIEAKGSEIVPRVQYEDLGSNYSRIIQEIKTRGAVIVQGGVPIQKALAWKQSILDYVALNKNRVKGFPQDNIQVFEIYNSKAQIEARTHPAIVNTQNFLLSKLWHASDPTSEINLSNPISYFDRLRIRQPGDAKFTLGPHVDCGSVERWEDPGFRQVVKKILEGGSNWREHDSFDASPWLLAKQDMYNKSNACSIFRPWQGWTSLSYCGPNQGTLRVLPILKLATAYMTLRPFFYVNPTNMNDWSVDLESSCFPGSGLGTTQELNEKTHPHLQLGRSMVSIPNVVPGDQVFVGHCDLVHAVEGQHRGKSDSSVFYIPAVPLTLGNASYLSHQKANFFKGLSPPDFPGGEGESQFVGRATVNETLSNEAKRILGLEALSAGV</sequence>
<proteinExistence type="predicted"/>
<dbReference type="Proteomes" id="UP000807306">
    <property type="component" value="Unassembled WGS sequence"/>
</dbReference>
<keyword evidence="2" id="KW-1185">Reference proteome</keyword>
<organism evidence="1 2">
    <name type="scientific">Crepidotus variabilis</name>
    <dbReference type="NCBI Taxonomy" id="179855"/>
    <lineage>
        <taxon>Eukaryota</taxon>
        <taxon>Fungi</taxon>
        <taxon>Dikarya</taxon>
        <taxon>Basidiomycota</taxon>
        <taxon>Agaricomycotina</taxon>
        <taxon>Agaricomycetes</taxon>
        <taxon>Agaricomycetidae</taxon>
        <taxon>Agaricales</taxon>
        <taxon>Agaricineae</taxon>
        <taxon>Crepidotaceae</taxon>
        <taxon>Crepidotus</taxon>
    </lineage>
</organism>
<dbReference type="SUPFAM" id="SSF51197">
    <property type="entry name" value="Clavaminate synthase-like"/>
    <property type="match status" value="1"/>
</dbReference>
<evidence type="ECO:0000313" key="2">
    <source>
        <dbReference type="Proteomes" id="UP000807306"/>
    </source>
</evidence>
<evidence type="ECO:0008006" key="3">
    <source>
        <dbReference type="Google" id="ProtNLM"/>
    </source>
</evidence>
<dbReference type="OrthoDB" id="8249012at2759"/>
<dbReference type="PANTHER" id="PTHR30613">
    <property type="entry name" value="UNCHARACTERIZED PROTEIN YBIU-RELATED"/>
    <property type="match status" value="1"/>
</dbReference>
<dbReference type="Pfam" id="PF07350">
    <property type="entry name" value="Gig2-like"/>
    <property type="match status" value="1"/>
</dbReference>
<protein>
    <recommendedName>
        <fullName evidence="3">DUF1479-domain-containing protein</fullName>
    </recommendedName>
</protein>
<dbReference type="PANTHER" id="PTHR30613:SF1">
    <property type="entry name" value="DUF1479 DOMAIN PROTEIN (AFU_ORTHOLOGUE AFUA_5G09280)"/>
    <property type="match status" value="1"/>
</dbReference>
<dbReference type="Gene3D" id="2.60.120.330">
    <property type="entry name" value="B-lactam Antibiotic, Isopenicillin N Synthase, Chain"/>
    <property type="match status" value="1"/>
</dbReference>
<evidence type="ECO:0000313" key="1">
    <source>
        <dbReference type="EMBL" id="KAF9522626.1"/>
    </source>
</evidence>
<gene>
    <name evidence="1" type="ORF">CPB83DRAFT_94441</name>
</gene>
<dbReference type="EMBL" id="MU157939">
    <property type="protein sequence ID" value="KAF9522626.1"/>
    <property type="molecule type" value="Genomic_DNA"/>
</dbReference>
<reference evidence="1" key="1">
    <citation type="submission" date="2020-11" db="EMBL/GenBank/DDBJ databases">
        <authorList>
            <consortium name="DOE Joint Genome Institute"/>
            <person name="Ahrendt S."/>
            <person name="Riley R."/>
            <person name="Andreopoulos W."/>
            <person name="Labutti K."/>
            <person name="Pangilinan J."/>
            <person name="Ruiz-Duenas F.J."/>
            <person name="Barrasa J.M."/>
            <person name="Sanchez-Garcia M."/>
            <person name="Camarero S."/>
            <person name="Miyauchi S."/>
            <person name="Serrano A."/>
            <person name="Linde D."/>
            <person name="Babiker R."/>
            <person name="Drula E."/>
            <person name="Ayuso-Fernandez I."/>
            <person name="Pacheco R."/>
            <person name="Padilla G."/>
            <person name="Ferreira P."/>
            <person name="Barriuso J."/>
            <person name="Kellner H."/>
            <person name="Castanera R."/>
            <person name="Alfaro M."/>
            <person name="Ramirez L."/>
            <person name="Pisabarro A.G."/>
            <person name="Kuo A."/>
            <person name="Tritt A."/>
            <person name="Lipzen A."/>
            <person name="He G."/>
            <person name="Yan M."/>
            <person name="Ng V."/>
            <person name="Cullen D."/>
            <person name="Martin F."/>
            <person name="Rosso M.-N."/>
            <person name="Henrissat B."/>
            <person name="Hibbett D."/>
            <person name="Martinez A.T."/>
            <person name="Grigoriev I.V."/>
        </authorList>
    </citation>
    <scope>NUCLEOTIDE SEQUENCE</scope>
    <source>
        <strain evidence="1">CBS 506.95</strain>
    </source>
</reference>
<dbReference type="InterPro" id="IPR010856">
    <property type="entry name" value="Gig2-like"/>
</dbReference>
<dbReference type="InterPro" id="IPR027443">
    <property type="entry name" value="IPNS-like_sf"/>
</dbReference>
<dbReference type="AlphaFoldDB" id="A0A9P6E4X6"/>
<comment type="caution">
    <text evidence="1">The sequence shown here is derived from an EMBL/GenBank/DDBJ whole genome shotgun (WGS) entry which is preliminary data.</text>
</comment>
<name>A0A9P6E4X6_9AGAR</name>